<sequence>DRTKLPWFSRPEPILDLSIKEMLDKKCFYLANYKEVKCDLLGKADCPAFPDDLWHDVIVRNYINLDRVYNGCYSLEADTEFTQSIGDIELRIRGSGNTSKPIKEVRTHSEWTVPFHSVKNTVLFLYPNCKDEFVAYESFIISQFAATRPDEHRRVVPLNKAIRKEVA</sequence>
<accession>A0A0C9VJL5</accession>
<keyword evidence="2" id="KW-1185">Reference proteome</keyword>
<reference evidence="1 2" key="1">
    <citation type="submission" date="2014-06" db="EMBL/GenBank/DDBJ databases">
        <title>Evolutionary Origins and Diversification of the Mycorrhizal Mutualists.</title>
        <authorList>
            <consortium name="DOE Joint Genome Institute"/>
            <consortium name="Mycorrhizal Genomics Consortium"/>
            <person name="Kohler A."/>
            <person name="Kuo A."/>
            <person name="Nagy L.G."/>
            <person name="Floudas D."/>
            <person name="Copeland A."/>
            <person name="Barry K.W."/>
            <person name="Cichocki N."/>
            <person name="Veneault-Fourrey C."/>
            <person name="LaButti K."/>
            <person name="Lindquist E.A."/>
            <person name="Lipzen A."/>
            <person name="Lundell T."/>
            <person name="Morin E."/>
            <person name="Murat C."/>
            <person name="Riley R."/>
            <person name="Ohm R."/>
            <person name="Sun H."/>
            <person name="Tunlid A."/>
            <person name="Henrissat B."/>
            <person name="Grigoriev I.V."/>
            <person name="Hibbett D.S."/>
            <person name="Martin F."/>
        </authorList>
    </citation>
    <scope>NUCLEOTIDE SEQUENCE [LARGE SCALE GENOMIC DNA]</scope>
    <source>
        <strain evidence="1 2">SS14</strain>
    </source>
</reference>
<feature type="non-terminal residue" evidence="1">
    <location>
        <position position="1"/>
    </location>
</feature>
<proteinExistence type="predicted"/>
<dbReference type="OrthoDB" id="2355984at2759"/>
<dbReference type="EMBL" id="KN837166">
    <property type="protein sequence ID" value="KIJ37835.1"/>
    <property type="molecule type" value="Genomic_DNA"/>
</dbReference>
<evidence type="ECO:0000313" key="1">
    <source>
        <dbReference type="EMBL" id="KIJ37835.1"/>
    </source>
</evidence>
<name>A0A0C9VJL5_SPHS4</name>
<protein>
    <submittedName>
        <fullName evidence="1">Uncharacterized protein</fullName>
    </submittedName>
</protein>
<gene>
    <name evidence="1" type="ORF">M422DRAFT_177486</name>
</gene>
<dbReference type="AlphaFoldDB" id="A0A0C9VJL5"/>
<evidence type="ECO:0000313" key="2">
    <source>
        <dbReference type="Proteomes" id="UP000054279"/>
    </source>
</evidence>
<organism evidence="1 2">
    <name type="scientific">Sphaerobolus stellatus (strain SS14)</name>
    <dbReference type="NCBI Taxonomy" id="990650"/>
    <lineage>
        <taxon>Eukaryota</taxon>
        <taxon>Fungi</taxon>
        <taxon>Dikarya</taxon>
        <taxon>Basidiomycota</taxon>
        <taxon>Agaricomycotina</taxon>
        <taxon>Agaricomycetes</taxon>
        <taxon>Phallomycetidae</taxon>
        <taxon>Geastrales</taxon>
        <taxon>Sphaerobolaceae</taxon>
        <taxon>Sphaerobolus</taxon>
    </lineage>
</organism>
<dbReference type="HOGENOM" id="CLU_1598543_0_0_1"/>
<dbReference type="Proteomes" id="UP000054279">
    <property type="component" value="Unassembled WGS sequence"/>
</dbReference>